<protein>
    <recommendedName>
        <fullName evidence="3">alpha-amylase</fullName>
        <ecNumber evidence="3">3.2.1.1</ecNumber>
    </recommendedName>
    <alternativeName>
        <fullName evidence="6">1,4-alpha-D-glucan glucanohydrolase</fullName>
    </alternativeName>
</protein>
<name>A0A3A1TX04_9MICO</name>
<evidence type="ECO:0000313" key="10">
    <source>
        <dbReference type="Proteomes" id="UP000265742"/>
    </source>
</evidence>
<dbReference type="SUPFAM" id="SSF49452">
    <property type="entry name" value="Starch-binding domain-like"/>
    <property type="match status" value="1"/>
</dbReference>
<dbReference type="EMBL" id="QXTG01000002">
    <property type="protein sequence ID" value="RIX28783.1"/>
    <property type="molecule type" value="Genomic_DNA"/>
</dbReference>
<dbReference type="PANTHER" id="PTHR36108:SF13">
    <property type="entry name" value="COLOSSIN-B-RELATED"/>
    <property type="match status" value="1"/>
</dbReference>
<accession>A0A3A1TX04</accession>
<evidence type="ECO:0000313" key="9">
    <source>
        <dbReference type="EMBL" id="RIX28783.1"/>
    </source>
</evidence>
<keyword evidence="8" id="KW-1133">Transmembrane helix</keyword>
<comment type="catalytic activity">
    <reaction evidence="1">
        <text>Endohydrolysis of (1-&gt;4)-alpha-D-glucosidic linkages in polysaccharides containing three or more (1-&gt;4)-alpha-linked D-glucose units.</text>
        <dbReference type="EC" id="3.2.1.1"/>
    </reaction>
</comment>
<dbReference type="RefSeq" id="WP_119483092.1">
    <property type="nucleotide sequence ID" value="NZ_QXTG01000002.1"/>
</dbReference>
<dbReference type="Proteomes" id="UP000265742">
    <property type="component" value="Unassembled WGS sequence"/>
</dbReference>
<evidence type="ECO:0000256" key="4">
    <source>
        <dbReference type="ARBA" id="ARBA00022525"/>
    </source>
</evidence>
<keyword evidence="9" id="KW-0645">Protease</keyword>
<evidence type="ECO:0000256" key="6">
    <source>
        <dbReference type="ARBA" id="ARBA00030238"/>
    </source>
</evidence>
<comment type="similarity">
    <text evidence="2">Belongs to the serine-aspartate repeat-containing protein (SDr) family.</text>
</comment>
<keyword evidence="10" id="KW-1185">Reference proteome</keyword>
<sequence>MSAVAARRVRRPRGRGFDLLAMLGIGVVIVAAALLPAVTANSGETTTVRGDVTVNGQPVPFFPVGFWTTSGGTVSRTTTDATGSFTFDVSATLDGYAYAGTAPDSLHTILERDGRAIVRGVISASPAGNAPSPMYQGRPLATARSLSGGAAEVHIKLQEAGRITGTSPVPASGVTALQVRRADNSVVQTLRLDSRGRFRSGLLAPGQYGVVLVPKAPGLPVVGNAIVPSGGTTTVTLSQPVTGATVSGTVRTSTGAVGAGVPVLLEQDDEVLATTRTSDKGAWSFTGVAAGEYAVEVGRFDEPATTGAAAIEVPIPGATSTPTPTASTASPSPAVTPDTPETAAIAPVERTADSVVPETFSVTVPDVLGDVGVATEVEAAGRIAGRVTDPDPAAGGTSAGVRVVVEETSGRIVRAATASSDGRYSVGGLEPGRSYRIYAVTEPEDPSLARMGEAVTVAGTTATTADVVITQPAVTLSGTVANGTSGRVQVGDAALLQRAATIAASSAYTVEGLVPGAYPVVVDAGTRTASQPVGVIVRSGQNAVDLQAGPNPAVFKGWFISSGAGVPEITGKADGPNGAAVRFGPRTNGGRVEIPGLVPGTYEYDADSFRGSAPAVDGPWFYLPPTGTFTLSDGATTDVQAIVLHVRAH</sequence>
<dbReference type="PANTHER" id="PTHR36108">
    <property type="entry name" value="COLOSSIN-B-RELATED"/>
    <property type="match status" value="1"/>
</dbReference>
<dbReference type="Gene3D" id="2.60.40.10">
    <property type="entry name" value="Immunoglobulins"/>
    <property type="match status" value="1"/>
</dbReference>
<dbReference type="GO" id="GO:0030246">
    <property type="term" value="F:carbohydrate binding"/>
    <property type="evidence" value="ECO:0007669"/>
    <property type="project" value="InterPro"/>
</dbReference>
<dbReference type="AlphaFoldDB" id="A0A3A1TX04"/>
<comment type="caution">
    <text evidence="9">The sequence shown here is derived from an EMBL/GenBank/DDBJ whole genome shotgun (WGS) entry which is preliminary data.</text>
</comment>
<keyword evidence="8" id="KW-0472">Membrane</keyword>
<feature type="compositionally biased region" description="Low complexity" evidence="7">
    <location>
        <begin position="316"/>
        <end position="340"/>
    </location>
</feature>
<evidence type="ECO:0000256" key="2">
    <source>
        <dbReference type="ARBA" id="ARBA00007257"/>
    </source>
</evidence>
<keyword evidence="5" id="KW-0732">Signal</keyword>
<dbReference type="GO" id="GO:0004556">
    <property type="term" value="F:alpha-amylase activity"/>
    <property type="evidence" value="ECO:0007669"/>
    <property type="project" value="UniProtKB-EC"/>
</dbReference>
<evidence type="ECO:0000256" key="1">
    <source>
        <dbReference type="ARBA" id="ARBA00000548"/>
    </source>
</evidence>
<dbReference type="EC" id="3.2.1.1" evidence="3"/>
<dbReference type="GO" id="GO:0005975">
    <property type="term" value="P:carbohydrate metabolic process"/>
    <property type="evidence" value="ECO:0007669"/>
    <property type="project" value="UniProtKB-ARBA"/>
</dbReference>
<dbReference type="Pfam" id="PF13620">
    <property type="entry name" value="CarboxypepD_reg"/>
    <property type="match status" value="1"/>
</dbReference>
<organism evidence="9 10">
    <name type="scientific">Amnibacterium setariae</name>
    <dbReference type="NCBI Taxonomy" id="2306585"/>
    <lineage>
        <taxon>Bacteria</taxon>
        <taxon>Bacillati</taxon>
        <taxon>Actinomycetota</taxon>
        <taxon>Actinomycetes</taxon>
        <taxon>Micrococcales</taxon>
        <taxon>Microbacteriaceae</taxon>
        <taxon>Amnibacterium</taxon>
    </lineage>
</organism>
<keyword evidence="4" id="KW-0964">Secreted</keyword>
<keyword evidence="9" id="KW-0121">Carboxypeptidase</keyword>
<proteinExistence type="inferred from homology"/>
<evidence type="ECO:0000256" key="3">
    <source>
        <dbReference type="ARBA" id="ARBA00012595"/>
    </source>
</evidence>
<evidence type="ECO:0000256" key="5">
    <source>
        <dbReference type="ARBA" id="ARBA00022729"/>
    </source>
</evidence>
<feature type="transmembrane region" description="Helical" evidence="8">
    <location>
        <begin position="17"/>
        <end position="38"/>
    </location>
</feature>
<evidence type="ECO:0000256" key="8">
    <source>
        <dbReference type="SAM" id="Phobius"/>
    </source>
</evidence>
<dbReference type="InterPro" id="IPR013784">
    <property type="entry name" value="Carb-bd-like_fold"/>
</dbReference>
<gene>
    <name evidence="9" type="ORF">D1781_15455</name>
</gene>
<dbReference type="GO" id="GO:0004180">
    <property type="term" value="F:carboxypeptidase activity"/>
    <property type="evidence" value="ECO:0007669"/>
    <property type="project" value="UniProtKB-KW"/>
</dbReference>
<dbReference type="OrthoDB" id="3695749at2"/>
<keyword evidence="8" id="KW-0812">Transmembrane</keyword>
<dbReference type="InterPro" id="IPR013783">
    <property type="entry name" value="Ig-like_fold"/>
</dbReference>
<evidence type="ECO:0000256" key="7">
    <source>
        <dbReference type="SAM" id="MobiDB-lite"/>
    </source>
</evidence>
<reference evidence="10" key="1">
    <citation type="submission" date="2018-09" db="EMBL/GenBank/DDBJ databases">
        <authorList>
            <person name="Kim I."/>
        </authorList>
    </citation>
    <scope>NUCLEOTIDE SEQUENCE [LARGE SCALE GENOMIC DNA]</scope>
    <source>
        <strain evidence="10">DD4a</strain>
    </source>
</reference>
<dbReference type="SUPFAM" id="SSF49478">
    <property type="entry name" value="Cna protein B-type domain"/>
    <property type="match status" value="1"/>
</dbReference>
<feature type="region of interest" description="Disordered" evidence="7">
    <location>
        <begin position="315"/>
        <end position="340"/>
    </location>
</feature>
<keyword evidence="9" id="KW-0378">Hydrolase</keyword>
<dbReference type="Gene3D" id="2.60.40.1120">
    <property type="entry name" value="Carboxypeptidase-like, regulatory domain"/>
    <property type="match status" value="1"/>
</dbReference>